<gene>
    <name evidence="2" type="ORF">FHX61_002354</name>
</gene>
<reference evidence="2 3" key="1">
    <citation type="submission" date="2020-08" db="EMBL/GenBank/DDBJ databases">
        <title>Genomic Encyclopedia of Type Strains, Phase IV (KMG-V): Genome sequencing to study the core and pangenomes of soil and plant-associated prokaryotes.</title>
        <authorList>
            <person name="Whitman W."/>
        </authorList>
    </citation>
    <scope>NUCLEOTIDE SEQUENCE [LARGE SCALE GENOMIC DNA]</scope>
    <source>
        <strain evidence="2 3">SLV-2362</strain>
    </source>
</reference>
<keyword evidence="2" id="KW-0489">Methyltransferase</keyword>
<proteinExistence type="predicted"/>
<dbReference type="GO" id="GO:0008168">
    <property type="term" value="F:methyltransferase activity"/>
    <property type="evidence" value="ECO:0007669"/>
    <property type="project" value="UniProtKB-KW"/>
</dbReference>
<comment type="caution">
    <text evidence="2">The sequence shown here is derived from an EMBL/GenBank/DDBJ whole genome shotgun (WGS) entry which is preliminary data.</text>
</comment>
<evidence type="ECO:0000313" key="3">
    <source>
        <dbReference type="Proteomes" id="UP000578036"/>
    </source>
</evidence>
<protein>
    <submittedName>
        <fullName evidence="2">Trimethylamine:corrinoid methyltransferase-like protein</fullName>
    </submittedName>
</protein>
<feature type="transmembrane region" description="Helical" evidence="1">
    <location>
        <begin position="6"/>
        <end position="22"/>
    </location>
</feature>
<accession>A0A7W4V9U6</accession>
<name>A0A7W4V9U6_9BURK</name>
<keyword evidence="3" id="KW-1185">Reference proteome</keyword>
<evidence type="ECO:0000256" key="1">
    <source>
        <dbReference type="SAM" id="Phobius"/>
    </source>
</evidence>
<dbReference type="AlphaFoldDB" id="A0A7W4V9U6"/>
<keyword evidence="1" id="KW-0472">Membrane</keyword>
<evidence type="ECO:0000313" key="2">
    <source>
        <dbReference type="EMBL" id="MBB3007706.1"/>
    </source>
</evidence>
<dbReference type="Proteomes" id="UP000578036">
    <property type="component" value="Unassembled WGS sequence"/>
</dbReference>
<keyword evidence="1" id="KW-1133">Transmembrane helix</keyword>
<sequence length="40" mass="4218">MGVGVGVGVGVTVVIVIMRMAGAMRPIMLDGVIVWKCVFR</sequence>
<dbReference type="GO" id="GO:0032259">
    <property type="term" value="P:methylation"/>
    <property type="evidence" value="ECO:0007669"/>
    <property type="project" value="UniProtKB-KW"/>
</dbReference>
<keyword evidence="2" id="KW-0808">Transferase</keyword>
<organism evidence="2 3">
    <name type="scientific">Cupriavidus alkaliphilus</name>
    <dbReference type="NCBI Taxonomy" id="942866"/>
    <lineage>
        <taxon>Bacteria</taxon>
        <taxon>Pseudomonadati</taxon>
        <taxon>Pseudomonadota</taxon>
        <taxon>Betaproteobacteria</taxon>
        <taxon>Burkholderiales</taxon>
        <taxon>Burkholderiaceae</taxon>
        <taxon>Cupriavidus</taxon>
    </lineage>
</organism>
<keyword evidence="1" id="KW-0812">Transmembrane</keyword>
<dbReference type="RefSeq" id="WP_311734383.1">
    <property type="nucleotide sequence ID" value="NZ_JACHWF010000002.1"/>
</dbReference>
<dbReference type="EMBL" id="JACHWF010000002">
    <property type="protein sequence ID" value="MBB3007706.1"/>
    <property type="molecule type" value="Genomic_DNA"/>
</dbReference>